<organism evidence="9">
    <name type="scientific">Alexandrium monilatum</name>
    <dbReference type="NCBI Taxonomy" id="311494"/>
    <lineage>
        <taxon>Eukaryota</taxon>
        <taxon>Sar</taxon>
        <taxon>Alveolata</taxon>
        <taxon>Dinophyceae</taxon>
        <taxon>Gonyaulacales</taxon>
        <taxon>Pyrocystaceae</taxon>
        <taxon>Alexandrium</taxon>
    </lineage>
</organism>
<accession>A0A7S4Q0D9</accession>
<evidence type="ECO:0000256" key="3">
    <source>
        <dbReference type="ARBA" id="ARBA00022723"/>
    </source>
</evidence>
<evidence type="ECO:0000256" key="7">
    <source>
        <dbReference type="SAM" id="MobiDB-lite"/>
    </source>
</evidence>
<keyword evidence="4" id="KW-0378">Hydrolase</keyword>
<evidence type="ECO:0000256" key="1">
    <source>
        <dbReference type="ARBA" id="ARBA00001946"/>
    </source>
</evidence>
<feature type="region of interest" description="Disordered" evidence="7">
    <location>
        <begin position="316"/>
        <end position="397"/>
    </location>
</feature>
<name>A0A7S4Q0D9_9DINO</name>
<evidence type="ECO:0000313" key="9">
    <source>
        <dbReference type="EMBL" id="CAE4568386.1"/>
    </source>
</evidence>
<dbReference type="PANTHER" id="PTHR33653:SF1">
    <property type="entry name" value="RIBONUCLEASE VAPC2"/>
    <property type="match status" value="1"/>
</dbReference>
<evidence type="ECO:0000256" key="6">
    <source>
        <dbReference type="ARBA" id="ARBA00038093"/>
    </source>
</evidence>
<dbReference type="SUPFAM" id="SSF88723">
    <property type="entry name" value="PIN domain-like"/>
    <property type="match status" value="1"/>
</dbReference>
<dbReference type="Pfam" id="PF01850">
    <property type="entry name" value="PIN"/>
    <property type="match status" value="1"/>
</dbReference>
<comment type="similarity">
    <text evidence="6">Belongs to the PINc/VapC protein family.</text>
</comment>
<keyword evidence="2" id="KW-0540">Nuclease</keyword>
<keyword evidence="5" id="KW-0460">Magnesium</keyword>
<evidence type="ECO:0000259" key="8">
    <source>
        <dbReference type="Pfam" id="PF01850"/>
    </source>
</evidence>
<proteinExistence type="inferred from homology"/>
<dbReference type="GO" id="GO:0046872">
    <property type="term" value="F:metal ion binding"/>
    <property type="evidence" value="ECO:0007669"/>
    <property type="project" value="UniProtKB-KW"/>
</dbReference>
<evidence type="ECO:0000256" key="2">
    <source>
        <dbReference type="ARBA" id="ARBA00022722"/>
    </source>
</evidence>
<reference evidence="9" key="1">
    <citation type="submission" date="2021-01" db="EMBL/GenBank/DDBJ databases">
        <authorList>
            <person name="Corre E."/>
            <person name="Pelletier E."/>
            <person name="Niang G."/>
            <person name="Scheremetjew M."/>
            <person name="Finn R."/>
            <person name="Kale V."/>
            <person name="Holt S."/>
            <person name="Cochrane G."/>
            <person name="Meng A."/>
            <person name="Brown T."/>
            <person name="Cohen L."/>
        </authorList>
    </citation>
    <scope>NUCLEOTIDE SEQUENCE</scope>
    <source>
        <strain evidence="9">CCMP3105</strain>
    </source>
</reference>
<dbReference type="InterPro" id="IPR014942">
    <property type="entry name" value="AbiEii"/>
</dbReference>
<evidence type="ECO:0000256" key="4">
    <source>
        <dbReference type="ARBA" id="ARBA00022801"/>
    </source>
</evidence>
<dbReference type="GO" id="GO:0016787">
    <property type="term" value="F:hydrolase activity"/>
    <property type="evidence" value="ECO:0007669"/>
    <property type="project" value="UniProtKB-KW"/>
</dbReference>
<gene>
    <name evidence="9" type="ORF">AMON00008_LOCUS8005</name>
</gene>
<feature type="domain" description="PIN" evidence="8">
    <location>
        <begin position="171"/>
        <end position="282"/>
    </location>
</feature>
<evidence type="ECO:0000256" key="5">
    <source>
        <dbReference type="ARBA" id="ARBA00022842"/>
    </source>
</evidence>
<protein>
    <recommendedName>
        <fullName evidence="8">PIN domain-containing protein</fullName>
    </recommendedName>
</protein>
<dbReference type="AlphaFoldDB" id="A0A7S4Q0D9"/>
<dbReference type="Gene3D" id="3.40.50.1010">
    <property type="entry name" value="5'-nuclease"/>
    <property type="match status" value="1"/>
</dbReference>
<sequence length="886" mass="93868">MAASMDDDLSAGLAAYAQHRGAKAPTALPQLVPSPAVFQAGAFPSPAAPEAQGQGRRFRWPSAEPLVPAVVAQNLPAGLDEPPAPLLAAFEGRVRSAKLVAGSGPCRKGRDCLHLELEAAVPLSQLGDWQSDVRSRLRLANGVLQERADAVEIVPGRMELGAASEAVPGLVVVDTDAISMLFKGDTRGQPLKELLGGQARKLVAFQTVAELHAWILLRHFPAARIRKLEELLSDFEVVWPDDLACLLWAQLMDYGRAHGRPAGPQDCWVAATALRHGASLCTVNLKDYDYLPGLRFLAPAPVPVSAPAAFPTVPPAAHVDEAPTGAPSAAAPAPAVPSGPSDESPALAAPAGPSGEAPAPSSARSADAAPGDHEGSAAEALAREAGQAPAVAPPAPAGVRSAAAGAALARRAPSGAGARGGARGAAACAAVAGLLAAAAGRRLHWRFASLAVALVALLRVLVRGRRTGGRLLRGSRAPEFQRLAEDGPFTAAQLAKISVLDAFLRRLARSPQREAFVLRGSLLTRQLVHPAVRNSDDLDFLALFPWEETGAEVEARVRSVLAEHVDDGVCFDLSGIVREIIWEETDSPGVRLTVPAKLDDGQRFQVQVDVAFNDPIQPAPAWLTYAPVLGGPFTVLAVTAETMFGWKLHGLFERNRADEDGREQQGLWRPKDLHDLLMLVRSGRLDTAQLPRAINVSFHSRGSSPELTLRLVRKTFGISKGSQRLWRQFREKHLAADGVPEQLHEAVGALGDFLKPVLERITASERNGNCGAGGRQALQAEDETATVTVLPGKADVAKFAKKVEVTDDLEGLGLLSPGSAVRFCGRADEFEVEAVRAPRRRAKRGPDGAEVVVEHRGFLTLRKPPYFTAKACTVELVSRRPPATPA</sequence>
<dbReference type="GO" id="GO:0004518">
    <property type="term" value="F:nuclease activity"/>
    <property type="evidence" value="ECO:0007669"/>
    <property type="project" value="UniProtKB-KW"/>
</dbReference>
<dbReference type="InterPro" id="IPR050556">
    <property type="entry name" value="Type_II_TA_system_RNase"/>
</dbReference>
<dbReference type="InterPro" id="IPR029060">
    <property type="entry name" value="PIN-like_dom_sf"/>
</dbReference>
<keyword evidence="3" id="KW-0479">Metal-binding</keyword>
<dbReference type="Pfam" id="PF08843">
    <property type="entry name" value="AbiEii"/>
    <property type="match status" value="1"/>
</dbReference>
<dbReference type="PANTHER" id="PTHR33653">
    <property type="entry name" value="RIBONUCLEASE VAPC2"/>
    <property type="match status" value="1"/>
</dbReference>
<feature type="compositionally biased region" description="Low complexity" evidence="7">
    <location>
        <begin position="377"/>
        <end position="390"/>
    </location>
</feature>
<dbReference type="InterPro" id="IPR002716">
    <property type="entry name" value="PIN_dom"/>
</dbReference>
<dbReference type="EMBL" id="HBNR01012399">
    <property type="protein sequence ID" value="CAE4568386.1"/>
    <property type="molecule type" value="Transcribed_RNA"/>
</dbReference>
<comment type="cofactor">
    <cofactor evidence="1">
        <name>Mg(2+)</name>
        <dbReference type="ChEBI" id="CHEBI:18420"/>
    </cofactor>
</comment>
<feature type="compositionally biased region" description="Low complexity" evidence="7">
    <location>
        <begin position="316"/>
        <end position="369"/>
    </location>
</feature>